<dbReference type="PANTHER" id="PTHR33353:SF34">
    <property type="entry name" value="ENDO-BETA-1,4-GLUCANASE D"/>
    <property type="match status" value="1"/>
</dbReference>
<feature type="domain" description="Auxiliary Activity family 9 catalytic" evidence="7">
    <location>
        <begin position="18"/>
        <end position="228"/>
    </location>
</feature>
<dbReference type="Pfam" id="PF03443">
    <property type="entry name" value="AA9"/>
    <property type="match status" value="1"/>
</dbReference>
<sequence>MSSTLLKLAALAATAAAHGTVTGIVADGTYTKGFDLQYYYMIQNGQTPPATPGWYAEDLDNGFVSPDAYTTADIVCHKNAKAATSSATVKAGGSVDFQWSAWPESHVGPMLTYVAKCDADCADADKTALKWVKIDEAGYTDDWASNKMIANNNTWSVTVPSTLAAGNYVFRHETIALHGAGSENGAQNYPQCLNIEITGGGSDNPEGTLGTALYTPTDAGILYSPYSGDNTGYKIPGPALYGSGSDSGSGNSTTPATPVSSSPAASASASAPAASASASAPASSTVPTATATPTAADVAPSATATAGAGSGLAKTFTVSTFIQWLEEQSASASKAKARRHARDF</sequence>
<feature type="chain" id="PRO_5045949246" description="Auxiliary Activity family 9 catalytic domain-containing protein" evidence="6">
    <location>
        <begin position="18"/>
        <end position="344"/>
    </location>
</feature>
<protein>
    <recommendedName>
        <fullName evidence="7">Auxiliary Activity family 9 catalytic domain-containing protein</fullName>
    </recommendedName>
</protein>
<evidence type="ECO:0000256" key="4">
    <source>
        <dbReference type="ARBA" id="ARBA00023157"/>
    </source>
</evidence>
<evidence type="ECO:0000256" key="3">
    <source>
        <dbReference type="ARBA" id="ARBA00022525"/>
    </source>
</evidence>
<evidence type="ECO:0000259" key="7">
    <source>
        <dbReference type="Pfam" id="PF03443"/>
    </source>
</evidence>
<comment type="cofactor">
    <cofactor evidence="1">
        <name>Cu(2+)</name>
        <dbReference type="ChEBI" id="CHEBI:29036"/>
    </cofactor>
</comment>
<dbReference type="InterPro" id="IPR005103">
    <property type="entry name" value="AA9_LPMO"/>
</dbReference>
<dbReference type="Proteomes" id="UP001521785">
    <property type="component" value="Unassembled WGS sequence"/>
</dbReference>
<dbReference type="CDD" id="cd21175">
    <property type="entry name" value="LPMO_AA9"/>
    <property type="match status" value="1"/>
</dbReference>
<reference evidence="8 9" key="1">
    <citation type="submission" date="2024-02" db="EMBL/GenBank/DDBJ databases">
        <title>De novo assembly and annotation of 12 fungi associated with fruit tree decline syndrome in Ontario, Canada.</title>
        <authorList>
            <person name="Sulman M."/>
            <person name="Ellouze W."/>
            <person name="Ilyukhin E."/>
        </authorList>
    </citation>
    <scope>NUCLEOTIDE SEQUENCE [LARGE SCALE GENOMIC DNA]</scope>
    <source>
        <strain evidence="8 9">M42-189</strain>
    </source>
</reference>
<keyword evidence="4" id="KW-1015">Disulfide bond</keyword>
<name>A0ABR3QX30_9PLEO</name>
<evidence type="ECO:0000256" key="6">
    <source>
        <dbReference type="SAM" id="SignalP"/>
    </source>
</evidence>
<evidence type="ECO:0000313" key="8">
    <source>
        <dbReference type="EMBL" id="KAL1596578.1"/>
    </source>
</evidence>
<dbReference type="Gene3D" id="2.70.50.70">
    <property type="match status" value="1"/>
</dbReference>
<dbReference type="PANTHER" id="PTHR33353">
    <property type="entry name" value="PUTATIVE (AFU_ORTHOLOGUE AFUA_1G12560)-RELATED"/>
    <property type="match status" value="1"/>
</dbReference>
<keyword evidence="9" id="KW-1185">Reference proteome</keyword>
<evidence type="ECO:0000256" key="5">
    <source>
        <dbReference type="SAM" id="MobiDB-lite"/>
    </source>
</evidence>
<comment type="subcellular location">
    <subcellularLocation>
        <location evidence="2">Secreted</location>
    </subcellularLocation>
</comment>
<comment type="caution">
    <text evidence="8">The sequence shown here is derived from an EMBL/GenBank/DDBJ whole genome shotgun (WGS) entry which is preliminary data.</text>
</comment>
<gene>
    <name evidence="8" type="ORF">SLS60_009226</name>
</gene>
<feature type="region of interest" description="Disordered" evidence="5">
    <location>
        <begin position="244"/>
        <end position="298"/>
    </location>
</feature>
<organism evidence="8 9">
    <name type="scientific">Paraconiothyrium brasiliense</name>
    <dbReference type="NCBI Taxonomy" id="300254"/>
    <lineage>
        <taxon>Eukaryota</taxon>
        <taxon>Fungi</taxon>
        <taxon>Dikarya</taxon>
        <taxon>Ascomycota</taxon>
        <taxon>Pezizomycotina</taxon>
        <taxon>Dothideomycetes</taxon>
        <taxon>Pleosporomycetidae</taxon>
        <taxon>Pleosporales</taxon>
        <taxon>Massarineae</taxon>
        <taxon>Didymosphaeriaceae</taxon>
        <taxon>Paraconiothyrium</taxon>
    </lineage>
</organism>
<feature type="signal peptide" evidence="6">
    <location>
        <begin position="1"/>
        <end position="17"/>
    </location>
</feature>
<accession>A0ABR3QX30</accession>
<dbReference type="InterPro" id="IPR049892">
    <property type="entry name" value="AA9"/>
</dbReference>
<keyword evidence="3" id="KW-0964">Secreted</keyword>
<evidence type="ECO:0000313" key="9">
    <source>
        <dbReference type="Proteomes" id="UP001521785"/>
    </source>
</evidence>
<evidence type="ECO:0000256" key="2">
    <source>
        <dbReference type="ARBA" id="ARBA00004613"/>
    </source>
</evidence>
<dbReference type="EMBL" id="JAKJXO020000014">
    <property type="protein sequence ID" value="KAL1596578.1"/>
    <property type="molecule type" value="Genomic_DNA"/>
</dbReference>
<proteinExistence type="predicted"/>
<keyword evidence="6" id="KW-0732">Signal</keyword>
<evidence type="ECO:0000256" key="1">
    <source>
        <dbReference type="ARBA" id="ARBA00001973"/>
    </source>
</evidence>